<feature type="compositionally biased region" description="Basic and acidic residues" evidence="1">
    <location>
        <begin position="20"/>
        <end position="39"/>
    </location>
</feature>
<feature type="region of interest" description="Disordered" evidence="1">
    <location>
        <begin position="171"/>
        <end position="207"/>
    </location>
</feature>
<comment type="caution">
    <text evidence="3">The sequence shown here is derived from an EMBL/GenBank/DDBJ whole genome shotgun (WGS) entry which is preliminary data.</text>
</comment>
<dbReference type="EMBL" id="SWKU01000019">
    <property type="protein sequence ID" value="KAF2998504.1"/>
    <property type="molecule type" value="Genomic_DNA"/>
</dbReference>
<feature type="transmembrane region" description="Helical" evidence="2">
    <location>
        <begin position="50"/>
        <end position="74"/>
    </location>
</feature>
<feature type="compositionally biased region" description="Low complexity" evidence="1">
    <location>
        <begin position="180"/>
        <end position="196"/>
    </location>
</feature>
<accession>A0A9P4W667</accession>
<keyword evidence="2" id="KW-1133">Transmembrane helix</keyword>
<dbReference type="Proteomes" id="UP000801428">
    <property type="component" value="Unassembled WGS sequence"/>
</dbReference>
<evidence type="ECO:0000256" key="2">
    <source>
        <dbReference type="SAM" id="Phobius"/>
    </source>
</evidence>
<feature type="region of interest" description="Disordered" evidence="1">
    <location>
        <begin position="18"/>
        <end position="39"/>
    </location>
</feature>
<protein>
    <submittedName>
        <fullName evidence="3">Uncharacterized protein</fullName>
    </submittedName>
</protein>
<evidence type="ECO:0000313" key="3">
    <source>
        <dbReference type="EMBL" id="KAF2998504.1"/>
    </source>
</evidence>
<keyword evidence="4" id="KW-1185">Reference proteome</keyword>
<keyword evidence="2" id="KW-0472">Membrane</keyword>
<evidence type="ECO:0000313" key="4">
    <source>
        <dbReference type="Proteomes" id="UP000801428"/>
    </source>
</evidence>
<reference evidence="3" key="1">
    <citation type="submission" date="2019-04" db="EMBL/GenBank/DDBJ databases">
        <title>Sequencing of skin fungus with MAO and IRED activity.</title>
        <authorList>
            <person name="Marsaioli A.J."/>
            <person name="Bonatto J.M.C."/>
            <person name="Reis Junior O."/>
        </authorList>
    </citation>
    <scope>NUCLEOTIDE SEQUENCE</scope>
    <source>
        <strain evidence="3">30M1</strain>
    </source>
</reference>
<proteinExistence type="predicted"/>
<evidence type="ECO:0000256" key="1">
    <source>
        <dbReference type="SAM" id="MobiDB-lite"/>
    </source>
</evidence>
<dbReference type="OrthoDB" id="3793993at2759"/>
<gene>
    <name evidence="3" type="ORF">E8E13_003859</name>
</gene>
<organism evidence="3 4">
    <name type="scientific">Curvularia kusanoi</name>
    <name type="common">Cochliobolus kusanoi</name>
    <dbReference type="NCBI Taxonomy" id="90978"/>
    <lineage>
        <taxon>Eukaryota</taxon>
        <taxon>Fungi</taxon>
        <taxon>Dikarya</taxon>
        <taxon>Ascomycota</taxon>
        <taxon>Pezizomycotina</taxon>
        <taxon>Dothideomycetes</taxon>
        <taxon>Pleosporomycetidae</taxon>
        <taxon>Pleosporales</taxon>
        <taxon>Pleosporineae</taxon>
        <taxon>Pleosporaceae</taxon>
        <taxon>Curvularia</taxon>
    </lineage>
</organism>
<name>A0A9P4W667_CURKU</name>
<sequence>MPPHAFSLDQTFLSDQKVLPSDHHDSNHPHYPHDVEKQSGRRRSLWNNKIFLTAVLLVLIMVCMTGSIFSGIALGRMGGNNVKAPESVTVIASSSTPARHEVQTVLVTATTVIYTITRVPQLYVPDAATATMTMSPSPVALDAPLRPILTKKALAMPGPSAVAVEVADAPTPPMALSDGESSIIESSTAESSTAETPTANPDDESPEQKTALRCYNYGSGFTSKRDCISACPITSYASGICERDVGALWACWMCF</sequence>
<dbReference type="AlphaFoldDB" id="A0A9P4W667"/>
<keyword evidence="2" id="KW-0812">Transmembrane</keyword>